<accession>A0A438C393</accession>
<protein>
    <submittedName>
        <fullName evidence="3">Esterase</fullName>
    </submittedName>
</protein>
<dbReference type="EMBL" id="QGNW01002574">
    <property type="protein sequence ID" value="RVW17705.1"/>
    <property type="molecule type" value="Genomic_DNA"/>
</dbReference>
<proteinExistence type="inferred from homology"/>
<dbReference type="Pfam" id="PF00657">
    <property type="entry name" value="Lipase_GDSL"/>
    <property type="match status" value="1"/>
</dbReference>
<dbReference type="Gene3D" id="3.40.50.1110">
    <property type="entry name" value="SGNH hydrolase"/>
    <property type="match status" value="1"/>
</dbReference>
<name>A0A438C393_VITVI</name>
<evidence type="ECO:0000256" key="1">
    <source>
        <dbReference type="ARBA" id="ARBA00008668"/>
    </source>
</evidence>
<gene>
    <name evidence="3" type="primary">EST_2</name>
    <name evidence="3" type="ORF">CK203_071691</name>
</gene>
<evidence type="ECO:0000313" key="4">
    <source>
        <dbReference type="Proteomes" id="UP000288805"/>
    </source>
</evidence>
<keyword evidence="2" id="KW-0325">Glycoprotein</keyword>
<evidence type="ECO:0000256" key="2">
    <source>
        <dbReference type="ARBA" id="ARBA00023180"/>
    </source>
</evidence>
<comment type="similarity">
    <text evidence="1">Belongs to the 'GDSL' lipolytic enzyme family.</text>
</comment>
<dbReference type="PANTHER" id="PTHR22835:SF292">
    <property type="entry name" value="ESTERASE-LIKE ISOFORM X1"/>
    <property type="match status" value="1"/>
</dbReference>
<dbReference type="Proteomes" id="UP000288805">
    <property type="component" value="Unassembled WGS sequence"/>
</dbReference>
<comment type="caution">
    <text evidence="3">The sequence shown here is derived from an EMBL/GenBank/DDBJ whole genome shotgun (WGS) entry which is preliminary data.</text>
</comment>
<dbReference type="AlphaFoldDB" id="A0A438C393"/>
<dbReference type="GO" id="GO:0016788">
    <property type="term" value="F:hydrolase activity, acting on ester bonds"/>
    <property type="evidence" value="ECO:0007669"/>
    <property type="project" value="InterPro"/>
</dbReference>
<dbReference type="PANTHER" id="PTHR22835">
    <property type="entry name" value="ZINC FINGER FYVE DOMAIN CONTAINING PROTEIN"/>
    <property type="match status" value="1"/>
</dbReference>
<sequence length="115" mass="12987">MRLELTARLLRSCLSDFMQPYLTAKITRFEHSLVACCGYGGKYNYNNEVVCGGTITVNGTDIFIGACDRPWVRANWDGIHYTEAANKFVFDRISSGAYTDPPVPLKMACHRRDSR</sequence>
<reference evidence="3 4" key="1">
    <citation type="journal article" date="2018" name="PLoS Genet.">
        <title>Population sequencing reveals clonal diversity and ancestral inbreeding in the grapevine cultivar Chardonnay.</title>
        <authorList>
            <person name="Roach M.J."/>
            <person name="Johnson D.L."/>
            <person name="Bohlmann J."/>
            <person name="van Vuuren H.J."/>
            <person name="Jones S.J."/>
            <person name="Pretorius I.S."/>
            <person name="Schmidt S.A."/>
            <person name="Borneman A.R."/>
        </authorList>
    </citation>
    <scope>NUCLEOTIDE SEQUENCE [LARGE SCALE GENOMIC DNA]</scope>
    <source>
        <strain evidence="4">cv. Chardonnay</strain>
        <tissue evidence="3">Leaf</tissue>
    </source>
</reference>
<organism evidence="3 4">
    <name type="scientific">Vitis vinifera</name>
    <name type="common">Grape</name>
    <dbReference type="NCBI Taxonomy" id="29760"/>
    <lineage>
        <taxon>Eukaryota</taxon>
        <taxon>Viridiplantae</taxon>
        <taxon>Streptophyta</taxon>
        <taxon>Embryophyta</taxon>
        <taxon>Tracheophyta</taxon>
        <taxon>Spermatophyta</taxon>
        <taxon>Magnoliopsida</taxon>
        <taxon>eudicotyledons</taxon>
        <taxon>Gunneridae</taxon>
        <taxon>Pentapetalae</taxon>
        <taxon>rosids</taxon>
        <taxon>Vitales</taxon>
        <taxon>Vitaceae</taxon>
        <taxon>Viteae</taxon>
        <taxon>Vitis</taxon>
    </lineage>
</organism>
<evidence type="ECO:0000313" key="3">
    <source>
        <dbReference type="EMBL" id="RVW17705.1"/>
    </source>
</evidence>
<dbReference type="InterPro" id="IPR001087">
    <property type="entry name" value="GDSL"/>
</dbReference>
<dbReference type="InterPro" id="IPR036514">
    <property type="entry name" value="SGNH_hydro_sf"/>
</dbReference>